<name>A0AAP0EJD9_9MAGN</name>
<feature type="compositionally biased region" description="Low complexity" evidence="1">
    <location>
        <begin position="26"/>
        <end position="38"/>
    </location>
</feature>
<sequence length="73" mass="8025">MAKMEAAEKIANDVVDYLTYMGLGTGTTSTTTTSTTPTRDSQRDNTATPSSSQPPKSQRTYIKDKDKKRAKFC</sequence>
<comment type="caution">
    <text evidence="2">The sequence shown here is derived from an EMBL/GenBank/DDBJ whole genome shotgun (WGS) entry which is preliminary data.</text>
</comment>
<organism evidence="2 3">
    <name type="scientific">Stephania cephalantha</name>
    <dbReference type="NCBI Taxonomy" id="152367"/>
    <lineage>
        <taxon>Eukaryota</taxon>
        <taxon>Viridiplantae</taxon>
        <taxon>Streptophyta</taxon>
        <taxon>Embryophyta</taxon>
        <taxon>Tracheophyta</taxon>
        <taxon>Spermatophyta</taxon>
        <taxon>Magnoliopsida</taxon>
        <taxon>Ranunculales</taxon>
        <taxon>Menispermaceae</taxon>
        <taxon>Menispermoideae</taxon>
        <taxon>Cissampelideae</taxon>
        <taxon>Stephania</taxon>
    </lineage>
</organism>
<dbReference type="Proteomes" id="UP001419268">
    <property type="component" value="Unassembled WGS sequence"/>
</dbReference>
<evidence type="ECO:0000313" key="3">
    <source>
        <dbReference type="Proteomes" id="UP001419268"/>
    </source>
</evidence>
<accession>A0AAP0EJD9</accession>
<gene>
    <name evidence="2" type="ORF">Scep_026054</name>
</gene>
<evidence type="ECO:0000256" key="1">
    <source>
        <dbReference type="SAM" id="MobiDB-lite"/>
    </source>
</evidence>
<protein>
    <submittedName>
        <fullName evidence="2">Uncharacterized protein</fullName>
    </submittedName>
</protein>
<keyword evidence="3" id="KW-1185">Reference proteome</keyword>
<dbReference type="AlphaFoldDB" id="A0AAP0EJD9"/>
<dbReference type="EMBL" id="JBBNAG010000011">
    <property type="protein sequence ID" value="KAK9094585.1"/>
    <property type="molecule type" value="Genomic_DNA"/>
</dbReference>
<evidence type="ECO:0000313" key="2">
    <source>
        <dbReference type="EMBL" id="KAK9094585.1"/>
    </source>
</evidence>
<feature type="region of interest" description="Disordered" evidence="1">
    <location>
        <begin position="23"/>
        <end position="73"/>
    </location>
</feature>
<feature type="compositionally biased region" description="Polar residues" evidence="1">
    <location>
        <begin position="44"/>
        <end position="60"/>
    </location>
</feature>
<proteinExistence type="predicted"/>
<reference evidence="2 3" key="1">
    <citation type="submission" date="2024-01" db="EMBL/GenBank/DDBJ databases">
        <title>Genome assemblies of Stephania.</title>
        <authorList>
            <person name="Yang L."/>
        </authorList>
    </citation>
    <scope>NUCLEOTIDE SEQUENCE [LARGE SCALE GENOMIC DNA]</scope>
    <source>
        <strain evidence="2">JXDWG</strain>
        <tissue evidence="2">Leaf</tissue>
    </source>
</reference>